<dbReference type="AlphaFoldDB" id="C0CLK7"/>
<dbReference type="Gene3D" id="1.10.443.10">
    <property type="entry name" value="Intergrase catalytic core"/>
    <property type="match status" value="1"/>
</dbReference>
<dbReference type="InterPro" id="IPR013762">
    <property type="entry name" value="Integrase-like_cat_sf"/>
</dbReference>
<reference evidence="7 8" key="1">
    <citation type="submission" date="2009-01" db="EMBL/GenBank/DDBJ databases">
        <authorList>
            <person name="Fulton L."/>
            <person name="Clifton S."/>
            <person name="Fulton B."/>
            <person name="Xu J."/>
            <person name="Minx P."/>
            <person name="Pepin K.H."/>
            <person name="Johnson M."/>
            <person name="Bhonagiri V."/>
            <person name="Nash W.E."/>
            <person name="Mardis E.R."/>
            <person name="Wilson R.K."/>
        </authorList>
    </citation>
    <scope>NUCLEOTIDE SEQUENCE [LARGE SCALE GENOMIC DNA]</scope>
    <source>
        <strain evidence="8">DSM 10507 / JCM 14656 / S5a33</strain>
    </source>
</reference>
<evidence type="ECO:0000259" key="6">
    <source>
        <dbReference type="PROSITE" id="PS51900"/>
    </source>
</evidence>
<protein>
    <recommendedName>
        <fullName evidence="9">Tyr recombinase domain-containing protein</fullName>
    </recommendedName>
</protein>
<reference evidence="7 8" key="2">
    <citation type="submission" date="2009-02" db="EMBL/GenBank/DDBJ databases">
        <title>Draft genome sequence of Blautia hydrogenotrophica DSM 10507 (Ruminococcus hydrogenotrophicus DSM 10507).</title>
        <authorList>
            <person name="Sudarsanam P."/>
            <person name="Ley R."/>
            <person name="Guruge J."/>
            <person name="Turnbaugh P.J."/>
            <person name="Mahowald M."/>
            <person name="Liep D."/>
            <person name="Gordon J."/>
        </authorList>
    </citation>
    <scope>NUCLEOTIDE SEQUENCE [LARGE SCALE GENOMIC DNA]</scope>
    <source>
        <strain evidence="8">DSM 10507 / JCM 14656 / S5a33</strain>
    </source>
</reference>
<dbReference type="InterPro" id="IPR010998">
    <property type="entry name" value="Integrase_recombinase_N"/>
</dbReference>
<evidence type="ECO:0000313" key="8">
    <source>
        <dbReference type="Proteomes" id="UP000003100"/>
    </source>
</evidence>
<dbReference type="PROSITE" id="PS51898">
    <property type="entry name" value="TYR_RECOMBINASE"/>
    <property type="match status" value="1"/>
</dbReference>
<dbReference type="InterPro" id="IPR050090">
    <property type="entry name" value="Tyrosine_recombinase_XerCD"/>
</dbReference>
<organism evidence="7 8">
    <name type="scientific">Blautia hydrogenotrophica (strain DSM 10507 / JCM 14656 / S5a33)</name>
    <name type="common">Ruminococcus hydrogenotrophicus</name>
    <dbReference type="NCBI Taxonomy" id="476272"/>
    <lineage>
        <taxon>Bacteria</taxon>
        <taxon>Bacillati</taxon>
        <taxon>Bacillota</taxon>
        <taxon>Clostridia</taxon>
        <taxon>Lachnospirales</taxon>
        <taxon>Lachnospiraceae</taxon>
        <taxon>Blautia</taxon>
    </lineage>
</organism>
<dbReference type="GO" id="GO:0015074">
    <property type="term" value="P:DNA integration"/>
    <property type="evidence" value="ECO:0007669"/>
    <property type="project" value="InterPro"/>
</dbReference>
<dbReference type="EMBL" id="ACBZ01000087">
    <property type="protein sequence ID" value="EEG49340.1"/>
    <property type="molecule type" value="Genomic_DNA"/>
</dbReference>
<comment type="similarity">
    <text evidence="1">Belongs to the 'phage' integrase family.</text>
</comment>
<dbReference type="eggNOG" id="COG0582">
    <property type="taxonomic scope" value="Bacteria"/>
</dbReference>
<sequence>MLLLWSVILYHLRTAPASGTLVRAGCYFYTQKEDDFMAKRKKHPNLPNGFGSIRKLSGNRNVAYAVHPPVKDFGEDGKPVTPKALCYVSDWYVGFSVLMAYKAGTYKPGLEKELEIMRAMDDGDLHGFTKRILADYTIAVRPTQEDKGVMTFTQLYEKYYTWKYEGKKQYSDQSKRSTRAAYNNCRAIHNEKIGNITYEQLQRIVDGSALKHASLELIVSLLKQMFKYALAQNFVEKNPTELLRINIPDDDEHGVPFSIRDIERLWSHQDSDISQVLLIMCYSGYRIGELKVIKTDLKKCFFSGGLKTKTSKDRIVPIHSAIYPIVKKRIRKYGEIMPLSDVKFRELMKPYIKSIGIGEHTPHDCRHTFSSLCEKYEVKENDRKRMLGHKFMDVTNEVYGHRALEDLRKEIEKIPCLKCVENGTLKSSQKEQIFEIIQDKKMA</sequence>
<evidence type="ECO:0000256" key="1">
    <source>
        <dbReference type="ARBA" id="ARBA00008857"/>
    </source>
</evidence>
<dbReference type="GO" id="GO:0003677">
    <property type="term" value="F:DNA binding"/>
    <property type="evidence" value="ECO:0007669"/>
    <property type="project" value="UniProtKB-UniRule"/>
</dbReference>
<dbReference type="Proteomes" id="UP000003100">
    <property type="component" value="Unassembled WGS sequence"/>
</dbReference>
<dbReference type="PROSITE" id="PS51900">
    <property type="entry name" value="CB"/>
    <property type="match status" value="1"/>
</dbReference>
<dbReference type="InterPro" id="IPR002104">
    <property type="entry name" value="Integrase_catalytic"/>
</dbReference>
<dbReference type="InterPro" id="IPR011010">
    <property type="entry name" value="DNA_brk_join_enz"/>
</dbReference>
<evidence type="ECO:0000256" key="2">
    <source>
        <dbReference type="ARBA" id="ARBA00023125"/>
    </source>
</evidence>
<name>C0CLK7_BLAHS</name>
<evidence type="ECO:0000259" key="5">
    <source>
        <dbReference type="PROSITE" id="PS51898"/>
    </source>
</evidence>
<dbReference type="SUPFAM" id="SSF56349">
    <property type="entry name" value="DNA breaking-rejoining enzymes"/>
    <property type="match status" value="1"/>
</dbReference>
<evidence type="ECO:0008006" key="9">
    <source>
        <dbReference type="Google" id="ProtNLM"/>
    </source>
</evidence>
<dbReference type="InterPro" id="IPR044068">
    <property type="entry name" value="CB"/>
</dbReference>
<feature type="domain" description="Tyr recombinase" evidence="5">
    <location>
        <begin position="252"/>
        <end position="412"/>
    </location>
</feature>
<gene>
    <name evidence="7" type="ORF">RUMHYD_01729</name>
</gene>
<keyword evidence="3" id="KW-0233">DNA recombination</keyword>
<keyword evidence="8" id="KW-1185">Reference proteome</keyword>
<evidence type="ECO:0000256" key="4">
    <source>
        <dbReference type="PROSITE-ProRule" id="PRU01248"/>
    </source>
</evidence>
<proteinExistence type="inferred from homology"/>
<evidence type="ECO:0000256" key="3">
    <source>
        <dbReference type="ARBA" id="ARBA00023172"/>
    </source>
</evidence>
<feature type="domain" description="Core-binding (CB)" evidence="6">
    <location>
        <begin position="150"/>
        <end position="230"/>
    </location>
</feature>
<dbReference type="PANTHER" id="PTHR30349:SF41">
    <property type="entry name" value="INTEGRASE_RECOMBINASE PROTEIN MJ0367-RELATED"/>
    <property type="match status" value="1"/>
</dbReference>
<evidence type="ECO:0000313" key="7">
    <source>
        <dbReference type="EMBL" id="EEG49340.1"/>
    </source>
</evidence>
<dbReference type="HOGENOM" id="CLU_027562_1_1_9"/>
<dbReference type="Pfam" id="PF00589">
    <property type="entry name" value="Phage_integrase"/>
    <property type="match status" value="1"/>
</dbReference>
<dbReference type="PANTHER" id="PTHR30349">
    <property type="entry name" value="PHAGE INTEGRASE-RELATED"/>
    <property type="match status" value="1"/>
</dbReference>
<dbReference type="GO" id="GO:0006310">
    <property type="term" value="P:DNA recombination"/>
    <property type="evidence" value="ECO:0007669"/>
    <property type="project" value="UniProtKB-KW"/>
</dbReference>
<accession>C0CLK7</accession>
<dbReference type="PATRIC" id="fig|476272.21.peg.2103"/>
<dbReference type="Gene3D" id="1.10.150.130">
    <property type="match status" value="1"/>
</dbReference>
<comment type="caution">
    <text evidence="7">The sequence shown here is derived from an EMBL/GenBank/DDBJ whole genome shotgun (WGS) entry which is preliminary data.</text>
</comment>
<keyword evidence="2 4" id="KW-0238">DNA-binding</keyword>